<feature type="transmembrane region" description="Helical" evidence="6">
    <location>
        <begin position="103"/>
        <end position="124"/>
    </location>
</feature>
<evidence type="ECO:0000256" key="2">
    <source>
        <dbReference type="ARBA" id="ARBA00022475"/>
    </source>
</evidence>
<name>A0A2M8RUE7_9PAST</name>
<feature type="transmembrane region" description="Helical" evidence="6">
    <location>
        <begin position="81"/>
        <end position="97"/>
    </location>
</feature>
<evidence type="ECO:0000256" key="6">
    <source>
        <dbReference type="SAM" id="Phobius"/>
    </source>
</evidence>
<dbReference type="EMBL" id="PHGZ01000020">
    <property type="protein sequence ID" value="PJG82522.1"/>
    <property type="molecule type" value="Genomic_DNA"/>
</dbReference>
<dbReference type="Proteomes" id="UP000230282">
    <property type="component" value="Unassembled WGS sequence"/>
</dbReference>
<dbReference type="OrthoDB" id="5771248at2"/>
<sequence>MSLVFDNTKKLYKKVFVTEIFFIIILSLFVYFLFTEQFLPFLLGSLIAFLPQIVFIGYALIIKGNAPIENKAKVLYQSEGLKLALTVGLFILVFAGFKPDFAGLFSGYFIVILLNNLLPVFFNITSTRK</sequence>
<comment type="subcellular location">
    <subcellularLocation>
        <location evidence="1">Cell membrane</location>
        <topology evidence="1">Multi-pass membrane protein</topology>
    </subcellularLocation>
</comment>
<keyword evidence="5 6" id="KW-0472">Membrane</keyword>
<keyword evidence="8" id="KW-1185">Reference proteome</keyword>
<evidence type="ECO:0000256" key="5">
    <source>
        <dbReference type="ARBA" id="ARBA00023136"/>
    </source>
</evidence>
<dbReference type="AlphaFoldDB" id="A0A2M8RUE7"/>
<evidence type="ECO:0000313" key="8">
    <source>
        <dbReference type="Proteomes" id="UP000230282"/>
    </source>
</evidence>
<feature type="transmembrane region" description="Helical" evidence="6">
    <location>
        <begin position="40"/>
        <end position="61"/>
    </location>
</feature>
<protein>
    <submittedName>
        <fullName evidence="7">ATP F0F1 synthase subunit I</fullName>
    </submittedName>
</protein>
<comment type="caution">
    <text evidence="7">The sequence shown here is derived from an EMBL/GenBank/DDBJ whole genome shotgun (WGS) entry which is preliminary data.</text>
</comment>
<dbReference type="GO" id="GO:0005886">
    <property type="term" value="C:plasma membrane"/>
    <property type="evidence" value="ECO:0007669"/>
    <property type="project" value="UniProtKB-SubCell"/>
</dbReference>
<evidence type="ECO:0000313" key="7">
    <source>
        <dbReference type="EMBL" id="PJG82522.1"/>
    </source>
</evidence>
<gene>
    <name evidence="7" type="ORF">CVP04_09315</name>
</gene>
<keyword evidence="4 6" id="KW-1133">Transmembrane helix</keyword>
<feature type="transmembrane region" description="Helical" evidence="6">
    <location>
        <begin position="15"/>
        <end position="34"/>
    </location>
</feature>
<reference evidence="7 8" key="1">
    <citation type="submission" date="2017-11" db="EMBL/GenBank/DDBJ databases">
        <title>Reclassification of Bisgaard taxon 5 as Caviibacterium pharyngocola gen. nov., sp. nov.</title>
        <authorList>
            <person name="Christensen H."/>
        </authorList>
    </citation>
    <scope>NUCLEOTIDE SEQUENCE [LARGE SCALE GENOMIC DNA]</scope>
    <source>
        <strain evidence="7 8">7_3</strain>
    </source>
</reference>
<keyword evidence="2" id="KW-1003">Cell membrane</keyword>
<dbReference type="Pfam" id="PF03899">
    <property type="entry name" value="ATP-synt_I"/>
    <property type="match status" value="1"/>
</dbReference>
<organism evidence="7 8">
    <name type="scientific">Caviibacterium pharyngocola</name>
    <dbReference type="NCBI Taxonomy" id="28159"/>
    <lineage>
        <taxon>Bacteria</taxon>
        <taxon>Pseudomonadati</taxon>
        <taxon>Pseudomonadota</taxon>
        <taxon>Gammaproteobacteria</taxon>
        <taxon>Pasteurellales</taxon>
        <taxon>Pasteurellaceae</taxon>
        <taxon>Caviibacterium</taxon>
    </lineage>
</organism>
<dbReference type="RefSeq" id="WP_100297234.1">
    <property type="nucleotide sequence ID" value="NZ_PHGZ01000020.1"/>
</dbReference>
<accession>A0A2M8RUE7</accession>
<evidence type="ECO:0000256" key="4">
    <source>
        <dbReference type="ARBA" id="ARBA00022989"/>
    </source>
</evidence>
<dbReference type="InterPro" id="IPR005598">
    <property type="entry name" value="ATP_synth_I"/>
</dbReference>
<proteinExistence type="predicted"/>
<keyword evidence="3 6" id="KW-0812">Transmembrane</keyword>
<evidence type="ECO:0000256" key="1">
    <source>
        <dbReference type="ARBA" id="ARBA00004651"/>
    </source>
</evidence>
<evidence type="ECO:0000256" key="3">
    <source>
        <dbReference type="ARBA" id="ARBA00022692"/>
    </source>
</evidence>